<dbReference type="GO" id="GO:0003899">
    <property type="term" value="F:DNA-directed RNA polymerase activity"/>
    <property type="evidence" value="ECO:0007669"/>
    <property type="project" value="InterPro"/>
</dbReference>
<evidence type="ECO:0000256" key="1">
    <source>
        <dbReference type="ARBA" id="ARBA00004123"/>
    </source>
</evidence>
<gene>
    <name evidence="14" type="ORF">CBR_g31408</name>
</gene>
<evidence type="ECO:0000256" key="12">
    <source>
        <dbReference type="SAM" id="MobiDB-lite"/>
    </source>
</evidence>
<reference evidence="14 15" key="1">
    <citation type="journal article" date="2018" name="Cell">
        <title>The Chara Genome: Secondary Complexity and Implications for Plant Terrestrialization.</title>
        <authorList>
            <person name="Nishiyama T."/>
            <person name="Sakayama H."/>
            <person name="Vries J.D."/>
            <person name="Buschmann H."/>
            <person name="Saint-Marcoux D."/>
            <person name="Ullrich K.K."/>
            <person name="Haas F.B."/>
            <person name="Vanderstraeten L."/>
            <person name="Becker D."/>
            <person name="Lang D."/>
            <person name="Vosolsobe S."/>
            <person name="Rombauts S."/>
            <person name="Wilhelmsson P.K.I."/>
            <person name="Janitza P."/>
            <person name="Kern R."/>
            <person name="Heyl A."/>
            <person name="Rumpler F."/>
            <person name="Villalobos L.I.A.C."/>
            <person name="Clay J.M."/>
            <person name="Skokan R."/>
            <person name="Toyoda A."/>
            <person name="Suzuki Y."/>
            <person name="Kagoshima H."/>
            <person name="Schijlen E."/>
            <person name="Tajeshwar N."/>
            <person name="Catarino B."/>
            <person name="Hetherington A.J."/>
            <person name="Saltykova A."/>
            <person name="Bonnot C."/>
            <person name="Breuninger H."/>
            <person name="Symeonidi A."/>
            <person name="Radhakrishnan G.V."/>
            <person name="Van Nieuwerburgh F."/>
            <person name="Deforce D."/>
            <person name="Chang C."/>
            <person name="Karol K.G."/>
            <person name="Hedrich R."/>
            <person name="Ulvskov P."/>
            <person name="Glockner G."/>
            <person name="Delwiche C.F."/>
            <person name="Petrasek J."/>
            <person name="Van de Peer Y."/>
            <person name="Friml J."/>
            <person name="Beilby M."/>
            <person name="Dolan L."/>
            <person name="Kohara Y."/>
            <person name="Sugano S."/>
            <person name="Fujiyama A."/>
            <person name="Delaux P.-M."/>
            <person name="Quint M."/>
            <person name="TheiBen G."/>
            <person name="Hagemann M."/>
            <person name="Harholt J."/>
            <person name="Dunand C."/>
            <person name="Zachgo S."/>
            <person name="Langdale J."/>
            <person name="Maumus F."/>
            <person name="Straeten D.V.D."/>
            <person name="Gould S.B."/>
            <person name="Rensing S.A."/>
        </authorList>
    </citation>
    <scope>NUCLEOTIDE SEQUENCE [LARGE SCALE GENOMIC DNA]</scope>
    <source>
        <strain evidence="14 15">S276</strain>
    </source>
</reference>
<keyword evidence="5" id="KW-0479">Metal-binding</keyword>
<evidence type="ECO:0000313" key="14">
    <source>
        <dbReference type="EMBL" id="GBG80853.1"/>
    </source>
</evidence>
<protein>
    <recommendedName>
        <fullName evidence="3">DNA-directed RNA polymerase III subunit RPC10</fullName>
    </recommendedName>
    <alternativeName>
        <fullName evidence="10">RNA polymerase III subunit C11</fullName>
    </alternativeName>
</protein>
<evidence type="ECO:0000313" key="15">
    <source>
        <dbReference type="Proteomes" id="UP000265515"/>
    </source>
</evidence>
<comment type="subcellular location">
    <subcellularLocation>
        <location evidence="1">Nucleus</location>
    </subcellularLocation>
</comment>
<comment type="caution">
    <text evidence="14">The sequence shown here is derived from an EMBL/GenBank/DDBJ whole genome shotgun (WGS) entry which is preliminary data.</text>
</comment>
<evidence type="ECO:0000256" key="8">
    <source>
        <dbReference type="ARBA" id="ARBA00023163"/>
    </source>
</evidence>
<evidence type="ECO:0000256" key="11">
    <source>
        <dbReference type="PROSITE-ProRule" id="PRU00472"/>
    </source>
</evidence>
<dbReference type="Proteomes" id="UP000265515">
    <property type="component" value="Unassembled WGS sequence"/>
</dbReference>
<feature type="domain" description="TFIIS-type" evidence="13">
    <location>
        <begin position="110"/>
        <end position="152"/>
    </location>
</feature>
<dbReference type="InterPro" id="IPR001222">
    <property type="entry name" value="Znf_TFIIS"/>
</dbReference>
<dbReference type="PROSITE" id="PS00466">
    <property type="entry name" value="ZF_TFIIS_1"/>
    <property type="match status" value="1"/>
</dbReference>
<feature type="region of interest" description="Disordered" evidence="12">
    <location>
        <begin position="1"/>
        <end position="78"/>
    </location>
</feature>
<dbReference type="AlphaFoldDB" id="A0A388LF57"/>
<evidence type="ECO:0000256" key="5">
    <source>
        <dbReference type="ARBA" id="ARBA00022723"/>
    </source>
</evidence>
<feature type="compositionally biased region" description="Basic and acidic residues" evidence="12">
    <location>
        <begin position="1"/>
        <end position="34"/>
    </location>
</feature>
<keyword evidence="6 11" id="KW-0863">Zinc-finger</keyword>
<dbReference type="PROSITE" id="PS51133">
    <property type="entry name" value="ZF_TFIIS_2"/>
    <property type="match status" value="1"/>
</dbReference>
<dbReference type="GO" id="GO:0008270">
    <property type="term" value="F:zinc ion binding"/>
    <property type="evidence" value="ECO:0007669"/>
    <property type="project" value="UniProtKB-KW"/>
</dbReference>
<keyword evidence="15" id="KW-1185">Reference proteome</keyword>
<dbReference type="SMART" id="SM00440">
    <property type="entry name" value="ZnF_C2C2"/>
    <property type="match status" value="1"/>
</dbReference>
<dbReference type="InterPro" id="IPR012164">
    <property type="entry name" value="Rpa12/Rpb9/Rpc10/TFS"/>
</dbReference>
<evidence type="ECO:0000256" key="2">
    <source>
        <dbReference type="ARBA" id="ARBA00008925"/>
    </source>
</evidence>
<dbReference type="Pfam" id="PF01096">
    <property type="entry name" value="Zn_ribbon_TFIIS"/>
    <property type="match status" value="1"/>
</dbReference>
<organism evidence="14 15">
    <name type="scientific">Chara braunii</name>
    <name type="common">Braun's stonewort</name>
    <dbReference type="NCBI Taxonomy" id="69332"/>
    <lineage>
        <taxon>Eukaryota</taxon>
        <taxon>Viridiplantae</taxon>
        <taxon>Streptophyta</taxon>
        <taxon>Charophyceae</taxon>
        <taxon>Charales</taxon>
        <taxon>Characeae</taxon>
        <taxon>Chara</taxon>
    </lineage>
</organism>
<evidence type="ECO:0000259" key="13">
    <source>
        <dbReference type="PROSITE" id="PS51133"/>
    </source>
</evidence>
<keyword evidence="7" id="KW-0862">Zinc</keyword>
<keyword evidence="4" id="KW-0240">DNA-directed RNA polymerase</keyword>
<keyword evidence="9" id="KW-0539">Nucleus</keyword>
<evidence type="ECO:0000256" key="3">
    <source>
        <dbReference type="ARBA" id="ARBA00020093"/>
    </source>
</evidence>
<dbReference type="PANTHER" id="PTHR11239">
    <property type="entry name" value="DNA-DIRECTED RNA POLYMERASE"/>
    <property type="match status" value="1"/>
</dbReference>
<dbReference type="CDD" id="cd10509">
    <property type="entry name" value="Zn-ribbon_RPC11"/>
    <property type="match status" value="1"/>
</dbReference>
<dbReference type="Gene3D" id="2.20.25.10">
    <property type="match status" value="1"/>
</dbReference>
<dbReference type="FunFam" id="2.20.25.10:FF:000005">
    <property type="entry name" value="DNA-directed RNA polymerase subunit"/>
    <property type="match status" value="1"/>
</dbReference>
<dbReference type="GO" id="GO:0003676">
    <property type="term" value="F:nucleic acid binding"/>
    <property type="evidence" value="ECO:0007669"/>
    <property type="project" value="InterPro"/>
</dbReference>
<evidence type="ECO:0000256" key="10">
    <source>
        <dbReference type="ARBA" id="ARBA00029985"/>
    </source>
</evidence>
<dbReference type="GO" id="GO:0006386">
    <property type="term" value="P:termination of RNA polymerase III transcription"/>
    <property type="evidence" value="ECO:0007669"/>
    <property type="project" value="TreeGrafter"/>
</dbReference>
<dbReference type="GO" id="GO:0005666">
    <property type="term" value="C:RNA polymerase III complex"/>
    <property type="evidence" value="ECO:0007669"/>
    <property type="project" value="TreeGrafter"/>
</dbReference>
<dbReference type="Gramene" id="GBG80853">
    <property type="protein sequence ID" value="GBG80853"/>
    <property type="gene ID" value="CBR_g31408"/>
</dbReference>
<dbReference type="PANTHER" id="PTHR11239:SF12">
    <property type="entry name" value="DNA-DIRECTED RNA POLYMERASE III SUBUNIT RPC10"/>
    <property type="match status" value="1"/>
</dbReference>
<dbReference type="EMBL" id="BFEA01000358">
    <property type="protein sequence ID" value="GBG80853.1"/>
    <property type="molecule type" value="Genomic_DNA"/>
</dbReference>
<evidence type="ECO:0000256" key="4">
    <source>
        <dbReference type="ARBA" id="ARBA00022478"/>
    </source>
</evidence>
<dbReference type="STRING" id="69332.A0A388LF57"/>
<keyword evidence="8" id="KW-0804">Transcription</keyword>
<dbReference type="InterPro" id="IPR034014">
    <property type="entry name" value="Zn_ribbon_RPC11_C"/>
</dbReference>
<dbReference type="SUPFAM" id="SSF57783">
    <property type="entry name" value="Zinc beta-ribbon"/>
    <property type="match status" value="1"/>
</dbReference>
<evidence type="ECO:0000256" key="6">
    <source>
        <dbReference type="ARBA" id="ARBA00022771"/>
    </source>
</evidence>
<proteinExistence type="inferred from homology"/>
<comment type="similarity">
    <text evidence="2">Belongs to the archaeal RpoM/eukaryotic RPA12/RPB9/RPC11 RNA polymerase family.</text>
</comment>
<evidence type="ECO:0000256" key="7">
    <source>
        <dbReference type="ARBA" id="ARBA00022833"/>
    </source>
</evidence>
<accession>A0A388LF57</accession>
<dbReference type="OrthoDB" id="282152at2759"/>
<sequence length="154" mass="17570">MTKDLNHERDGLNVDYAGDGRRSMKRERATDRGRPGPLRPRRVLEEELEGDPNGGEKGVEKRGKRGAMDTGQGEKTRRKIGLVSKKLPIKKKEVDDVLGGEDAWKNVDKTDVTCPKCTYGQAFFMQIQIRSADEPMSTFYKCCNMQCQFRWREG</sequence>
<name>A0A388LF57_CHABU</name>
<evidence type="ECO:0000256" key="9">
    <source>
        <dbReference type="ARBA" id="ARBA00023242"/>
    </source>
</evidence>